<dbReference type="Gene3D" id="2.40.128.110">
    <property type="entry name" value="Lipid/polyisoprenoid-binding, YceI-like"/>
    <property type="match status" value="1"/>
</dbReference>
<dbReference type="SMART" id="SM00867">
    <property type="entry name" value="YceI"/>
    <property type="match status" value="1"/>
</dbReference>
<dbReference type="InterPro" id="IPR036761">
    <property type="entry name" value="TTHA0802/YceI-like_sf"/>
</dbReference>
<reference evidence="4 5" key="1">
    <citation type="journal article" date="2007" name="Genome Res.">
        <title>Genome characteristics of facultatively symbiotic Frankia sp. strains reflect host range and host plant biogeography.</title>
        <authorList>
            <person name="Normand P."/>
            <person name="Lapierre P."/>
            <person name="Tisa L.S."/>
            <person name="Gogarten J.P."/>
            <person name="Alloisio N."/>
            <person name="Bagnarol E."/>
            <person name="Bassi C.A."/>
            <person name="Berry A.M."/>
            <person name="Bickhart D.M."/>
            <person name="Choisne N."/>
            <person name="Couloux A."/>
            <person name="Cournoyer B."/>
            <person name="Cruveiller S."/>
            <person name="Daubin V."/>
            <person name="Demange N."/>
            <person name="Francino M.P."/>
            <person name="Goltsman E."/>
            <person name="Huang Y."/>
            <person name="Kopp O.R."/>
            <person name="Labarre L."/>
            <person name="Lapidus A."/>
            <person name="Lavire C."/>
            <person name="Marechal J."/>
            <person name="Martinez M."/>
            <person name="Mastronunzio J.E."/>
            <person name="Mullin B.C."/>
            <person name="Niemann J."/>
            <person name="Pujic P."/>
            <person name="Rawnsley T."/>
            <person name="Rouy Z."/>
            <person name="Schenowitz C."/>
            <person name="Sellstedt A."/>
            <person name="Tavares F."/>
            <person name="Tomkins J.P."/>
            <person name="Vallenet D."/>
            <person name="Valverde C."/>
            <person name="Wall L.G."/>
            <person name="Wang Y."/>
            <person name="Medigue C."/>
            <person name="Benson D.R."/>
        </authorList>
    </citation>
    <scope>NUCLEOTIDE SEQUENCE [LARGE SCALE GENOMIC DNA]</scope>
    <source>
        <strain evidence="5">DSM 45986 / CECT 9034 / ACN14a</strain>
    </source>
</reference>
<dbReference type="Pfam" id="PF04264">
    <property type="entry name" value="YceI"/>
    <property type="match status" value="1"/>
</dbReference>
<name>Q0RCA4_FRAAA</name>
<feature type="domain" description="Lipid/polyisoprenoid-binding YceI-like" evidence="3">
    <location>
        <begin position="72"/>
        <end position="239"/>
    </location>
</feature>
<dbReference type="eggNOG" id="COG2353">
    <property type="taxonomic scope" value="Bacteria"/>
</dbReference>
<organism evidence="4 5">
    <name type="scientific">Frankia alni (strain DSM 45986 / CECT 9034 / ACN14a)</name>
    <dbReference type="NCBI Taxonomy" id="326424"/>
    <lineage>
        <taxon>Bacteria</taxon>
        <taxon>Bacillati</taxon>
        <taxon>Actinomycetota</taxon>
        <taxon>Actinomycetes</taxon>
        <taxon>Frankiales</taxon>
        <taxon>Frankiaceae</taxon>
        <taxon>Frankia</taxon>
    </lineage>
</organism>
<feature type="transmembrane region" description="Helical" evidence="2">
    <location>
        <begin position="18"/>
        <end position="41"/>
    </location>
</feature>
<evidence type="ECO:0000256" key="2">
    <source>
        <dbReference type="SAM" id="Phobius"/>
    </source>
</evidence>
<keyword evidence="5" id="KW-1185">Reference proteome</keyword>
<dbReference type="PANTHER" id="PTHR34406">
    <property type="entry name" value="PROTEIN YCEI"/>
    <property type="match status" value="1"/>
</dbReference>
<evidence type="ECO:0000256" key="1">
    <source>
        <dbReference type="ARBA" id="ARBA00008812"/>
    </source>
</evidence>
<proteinExistence type="inferred from homology"/>
<dbReference type="SUPFAM" id="SSF101874">
    <property type="entry name" value="YceI-like"/>
    <property type="match status" value="1"/>
</dbReference>
<dbReference type="KEGG" id="fal:FRAAL6300"/>
<sequence>MTEPEAPAARSRRRRPRLLVVLIGAVVVLAILVVGGTALYINVIKKDAPEEFSLAQPGGDETVAPTGSLAGTWTIAPGSEVGYRVKEILFGQNTTAAGRTKQVSGSLTIDGSRASQASFSVQMATVASDEARRDNQFRGRIMDTDTFPTATFTLAEPVDIGAVPTDSKTTRAVAAKGDLTLRGKTRRVTMTLQSRWDGTSIRTVGQLPVVFADYDIPNPSFPGISTEDHGIMEVSLVFTRSAAAPATTAARP</sequence>
<evidence type="ECO:0000313" key="5">
    <source>
        <dbReference type="Proteomes" id="UP000000657"/>
    </source>
</evidence>
<dbReference type="AlphaFoldDB" id="Q0RCA4"/>
<dbReference type="Proteomes" id="UP000000657">
    <property type="component" value="Chromosome"/>
</dbReference>
<protein>
    <recommendedName>
        <fullName evidence="3">Lipid/polyisoprenoid-binding YceI-like domain-containing protein</fullName>
    </recommendedName>
</protein>
<accession>Q0RCA4</accession>
<keyword evidence="2" id="KW-0472">Membrane</keyword>
<keyword evidence="2" id="KW-1133">Transmembrane helix</keyword>
<dbReference type="STRING" id="326424.FRAAL6300"/>
<comment type="similarity">
    <text evidence="1">Belongs to the UPF0312 family.</text>
</comment>
<dbReference type="RefSeq" id="WP_011607348.1">
    <property type="nucleotide sequence ID" value="NC_008278.1"/>
</dbReference>
<evidence type="ECO:0000259" key="3">
    <source>
        <dbReference type="SMART" id="SM00867"/>
    </source>
</evidence>
<evidence type="ECO:0000313" key="4">
    <source>
        <dbReference type="EMBL" id="CAJ64923.1"/>
    </source>
</evidence>
<gene>
    <name evidence="4" type="ordered locus">FRAAL6300</name>
</gene>
<keyword evidence="2" id="KW-0812">Transmembrane</keyword>
<dbReference type="OrthoDB" id="117810at2"/>
<dbReference type="PANTHER" id="PTHR34406:SF1">
    <property type="entry name" value="PROTEIN YCEI"/>
    <property type="match status" value="1"/>
</dbReference>
<dbReference type="EMBL" id="CT573213">
    <property type="protein sequence ID" value="CAJ64923.1"/>
    <property type="molecule type" value="Genomic_DNA"/>
</dbReference>
<dbReference type="HOGENOM" id="CLU_099007_0_0_11"/>
<dbReference type="InterPro" id="IPR007372">
    <property type="entry name" value="Lipid/polyisoprenoid-bd_YceI"/>
</dbReference>